<comment type="similarity">
    <text evidence="5">Belongs to the small heat shock protein (HSP20) family.</text>
</comment>
<dbReference type="Gene3D" id="1.10.150.60">
    <property type="entry name" value="ARID DNA-binding domain"/>
    <property type="match status" value="1"/>
</dbReference>
<keyword evidence="2" id="KW-0238">DNA-binding</keyword>
<evidence type="ECO:0000259" key="7">
    <source>
        <dbReference type="PROSITE" id="PS01031"/>
    </source>
</evidence>
<dbReference type="SUPFAM" id="SSF49764">
    <property type="entry name" value="HSP20-like chaperones"/>
    <property type="match status" value="1"/>
</dbReference>
<sequence>MTGMKDIDDAVTVDANIEQQGSVSVPEEEKPNGTVQANFPATIEAKVPTSPNDADTGNKQVLPDDKVSAGQSAGGVTDAEEWGKKRKFDDTHAENQTEDATPLQIVLAEESLASKVEDENFGKLKNKWTDIEVMAGMNETGTPEEQAEFMKELATFYRENALDFKPPKFYGEHLNCLKLWRAVIRLGGYDLVTANKLWRQVGESFHPPKTCTTVSWTFRNFYEKALLEYERRKRQSGELQLPISSPLGHATSVENEGSGSHGQGSGRARRNAATRAMEGWHTHRLLGHGEVSEPIIKEKSSAPRREKQLKNIGSSKQIHVEQAVIVAQDKQLVTEVTDVGPAADWVKINVRETKDSFEIYALVPGLLREEVQVQSDPAGRLVITGQPEQLDNPWGITPFKKIVNLPSRINPHFTSAVVSLHGRLYVHVPFERGSV</sequence>
<keyword evidence="3" id="KW-0804">Transcription</keyword>
<evidence type="ECO:0000256" key="4">
    <source>
        <dbReference type="ARBA" id="ARBA00023242"/>
    </source>
</evidence>
<comment type="caution">
    <text evidence="9">The sequence shown here is derived from an EMBL/GenBank/DDBJ whole genome shotgun (WGS) entry which is preliminary data.</text>
</comment>
<evidence type="ECO:0000256" key="1">
    <source>
        <dbReference type="ARBA" id="ARBA00023015"/>
    </source>
</evidence>
<keyword evidence="1" id="KW-0805">Transcription regulation</keyword>
<dbReference type="PROSITE" id="PS01031">
    <property type="entry name" value="SHSP"/>
    <property type="match status" value="1"/>
</dbReference>
<feature type="domain" description="SHSP" evidence="7">
    <location>
        <begin position="334"/>
        <end position="435"/>
    </location>
</feature>
<dbReference type="Pfam" id="PF01388">
    <property type="entry name" value="ARID"/>
    <property type="match status" value="1"/>
</dbReference>
<dbReference type="Gene3D" id="2.60.40.790">
    <property type="match status" value="1"/>
</dbReference>
<proteinExistence type="inferred from homology"/>
<feature type="compositionally biased region" description="Polar residues" evidence="6">
    <location>
        <begin position="49"/>
        <end position="59"/>
    </location>
</feature>
<dbReference type="InParanoid" id="A0A7J7D3Z0"/>
<keyword evidence="10" id="KW-1185">Reference proteome</keyword>
<dbReference type="FunCoup" id="A0A7J7D3Z0">
    <property type="interactions" value="3279"/>
</dbReference>
<dbReference type="GO" id="GO:0006357">
    <property type="term" value="P:regulation of transcription by RNA polymerase II"/>
    <property type="evidence" value="ECO:0007669"/>
    <property type="project" value="InterPro"/>
</dbReference>
<evidence type="ECO:0000313" key="10">
    <source>
        <dbReference type="Proteomes" id="UP000593562"/>
    </source>
</evidence>
<dbReference type="FunFam" id="2.60.40.790:FF:000014">
    <property type="entry name" value="AT-rich interactive domain-containing protein 3"/>
    <property type="match status" value="1"/>
</dbReference>
<dbReference type="PROSITE" id="PS51011">
    <property type="entry name" value="ARID"/>
    <property type="match status" value="1"/>
</dbReference>
<evidence type="ECO:0000256" key="5">
    <source>
        <dbReference type="PROSITE-ProRule" id="PRU00285"/>
    </source>
</evidence>
<name>A0A7J7D3Z0_TRIWF</name>
<dbReference type="EMBL" id="JAAARO010000011">
    <property type="protein sequence ID" value="KAF5740988.1"/>
    <property type="molecule type" value="Genomic_DNA"/>
</dbReference>
<dbReference type="SUPFAM" id="SSF46774">
    <property type="entry name" value="ARID-like"/>
    <property type="match status" value="1"/>
</dbReference>
<dbReference type="FunFam" id="1.10.150.60:FF:000009">
    <property type="entry name" value="AT-rich interactive domain-containing protein 3"/>
    <property type="match status" value="1"/>
</dbReference>
<gene>
    <name evidence="9" type="ORF">HS088_TW11G01070</name>
</gene>
<keyword evidence="4" id="KW-0539">Nucleus</keyword>
<dbReference type="CDD" id="cd00298">
    <property type="entry name" value="ACD_sHsps_p23-like"/>
    <property type="match status" value="1"/>
</dbReference>
<feature type="region of interest" description="Disordered" evidence="6">
    <location>
        <begin position="238"/>
        <end position="274"/>
    </location>
</feature>
<evidence type="ECO:0000256" key="3">
    <source>
        <dbReference type="ARBA" id="ARBA00023163"/>
    </source>
</evidence>
<dbReference type="InterPro" id="IPR036431">
    <property type="entry name" value="ARID_dom_sf"/>
</dbReference>
<dbReference type="InterPro" id="IPR001606">
    <property type="entry name" value="ARID_dom"/>
</dbReference>
<evidence type="ECO:0000259" key="8">
    <source>
        <dbReference type="PROSITE" id="PS51011"/>
    </source>
</evidence>
<dbReference type="InterPro" id="IPR045147">
    <property type="entry name" value="ARI3A/B/C"/>
</dbReference>
<organism evidence="9 10">
    <name type="scientific">Tripterygium wilfordii</name>
    <name type="common">Thunder God vine</name>
    <dbReference type="NCBI Taxonomy" id="458696"/>
    <lineage>
        <taxon>Eukaryota</taxon>
        <taxon>Viridiplantae</taxon>
        <taxon>Streptophyta</taxon>
        <taxon>Embryophyta</taxon>
        <taxon>Tracheophyta</taxon>
        <taxon>Spermatophyta</taxon>
        <taxon>Magnoliopsida</taxon>
        <taxon>eudicotyledons</taxon>
        <taxon>Gunneridae</taxon>
        <taxon>Pentapetalae</taxon>
        <taxon>rosids</taxon>
        <taxon>fabids</taxon>
        <taxon>Celastrales</taxon>
        <taxon>Celastraceae</taxon>
        <taxon>Tripterygium</taxon>
    </lineage>
</organism>
<reference evidence="9 10" key="1">
    <citation type="journal article" date="2020" name="Nat. Commun.">
        <title>Genome of Tripterygium wilfordii and identification of cytochrome P450 involved in triptolide biosynthesis.</title>
        <authorList>
            <person name="Tu L."/>
            <person name="Su P."/>
            <person name="Zhang Z."/>
            <person name="Gao L."/>
            <person name="Wang J."/>
            <person name="Hu T."/>
            <person name="Zhou J."/>
            <person name="Zhang Y."/>
            <person name="Zhao Y."/>
            <person name="Liu Y."/>
            <person name="Song Y."/>
            <person name="Tong Y."/>
            <person name="Lu Y."/>
            <person name="Yang J."/>
            <person name="Xu C."/>
            <person name="Jia M."/>
            <person name="Peters R.J."/>
            <person name="Huang L."/>
            <person name="Gao W."/>
        </authorList>
    </citation>
    <scope>NUCLEOTIDE SEQUENCE [LARGE SCALE GENOMIC DNA]</scope>
    <source>
        <strain evidence="10">cv. XIE 37</strain>
        <tissue evidence="9">Leaf</tissue>
    </source>
</reference>
<dbReference type="InterPro" id="IPR008978">
    <property type="entry name" value="HSP20-like_chaperone"/>
</dbReference>
<dbReference type="Proteomes" id="UP000593562">
    <property type="component" value="Unassembled WGS sequence"/>
</dbReference>
<evidence type="ECO:0000313" key="9">
    <source>
        <dbReference type="EMBL" id="KAF5740988.1"/>
    </source>
</evidence>
<evidence type="ECO:0000256" key="6">
    <source>
        <dbReference type="SAM" id="MobiDB-lite"/>
    </source>
</evidence>
<dbReference type="PANTHER" id="PTHR15348">
    <property type="entry name" value="AT-RICH INTERACTIVE DOMAIN-CONTAINING PROTEIN ARID DOMAIN- CONTAINING PROTEIN DEAD RINGER PROTEIN B-CELL REGULATOR OF IGH TRANSCRIPTION BRIGHT"/>
    <property type="match status" value="1"/>
</dbReference>
<dbReference type="SMART" id="SM01014">
    <property type="entry name" value="ARID"/>
    <property type="match status" value="1"/>
</dbReference>
<dbReference type="SMART" id="SM00501">
    <property type="entry name" value="BRIGHT"/>
    <property type="match status" value="1"/>
</dbReference>
<accession>A0A7J7D3Z0</accession>
<dbReference type="PANTHER" id="PTHR15348:SF17">
    <property type="entry name" value="AT-RICH INTERACTIVE DOMAIN-CONTAINING PROTEIN 5"/>
    <property type="match status" value="1"/>
</dbReference>
<protein>
    <submittedName>
        <fullName evidence="9">AT-rich interactive domain-containing protein 5 isoform X2</fullName>
    </submittedName>
</protein>
<dbReference type="InterPro" id="IPR002068">
    <property type="entry name" value="A-crystallin/Hsp20_dom"/>
</dbReference>
<feature type="region of interest" description="Disordered" evidence="6">
    <location>
        <begin position="1"/>
        <end position="100"/>
    </location>
</feature>
<dbReference type="GO" id="GO:0003677">
    <property type="term" value="F:DNA binding"/>
    <property type="evidence" value="ECO:0007669"/>
    <property type="project" value="UniProtKB-KW"/>
</dbReference>
<feature type="compositionally biased region" description="Basic and acidic residues" evidence="6">
    <location>
        <begin position="81"/>
        <end position="95"/>
    </location>
</feature>
<dbReference type="GO" id="GO:0005634">
    <property type="term" value="C:nucleus"/>
    <property type="evidence" value="ECO:0007669"/>
    <property type="project" value="TreeGrafter"/>
</dbReference>
<dbReference type="CDD" id="cd16100">
    <property type="entry name" value="ARID"/>
    <property type="match status" value="1"/>
</dbReference>
<dbReference type="AlphaFoldDB" id="A0A7J7D3Z0"/>
<feature type="domain" description="ARID" evidence="8">
    <location>
        <begin position="143"/>
        <end position="234"/>
    </location>
</feature>
<evidence type="ECO:0000256" key="2">
    <source>
        <dbReference type="ARBA" id="ARBA00023125"/>
    </source>
</evidence>